<evidence type="ECO:0000256" key="1">
    <source>
        <dbReference type="ARBA" id="ARBA00010791"/>
    </source>
</evidence>
<comment type="catalytic activity">
    <reaction evidence="9">
        <text>L-seryl-[protein] + ATP = O-phospho-L-seryl-[protein] + ADP + H(+)</text>
        <dbReference type="Rhea" id="RHEA:17989"/>
        <dbReference type="Rhea" id="RHEA-COMP:9863"/>
        <dbReference type="Rhea" id="RHEA-COMP:11604"/>
        <dbReference type="ChEBI" id="CHEBI:15378"/>
        <dbReference type="ChEBI" id="CHEBI:29999"/>
        <dbReference type="ChEBI" id="CHEBI:30616"/>
        <dbReference type="ChEBI" id="CHEBI:83421"/>
        <dbReference type="ChEBI" id="CHEBI:456216"/>
        <dbReference type="EC" id="2.7.11.1"/>
    </reaction>
</comment>
<name>A0A9Q5NA88_SANBA</name>
<keyword evidence="7 10" id="KW-0067">ATP-binding</keyword>
<keyword evidence="6" id="KW-0418">Kinase</keyword>
<feature type="compositionally biased region" description="Polar residues" evidence="11">
    <location>
        <begin position="86"/>
        <end position="101"/>
    </location>
</feature>
<feature type="compositionally biased region" description="Polar residues" evidence="11">
    <location>
        <begin position="151"/>
        <end position="160"/>
    </location>
</feature>
<comment type="catalytic activity">
    <reaction evidence="8">
        <text>L-threonyl-[protein] + ATP = O-phospho-L-threonyl-[protein] + ADP + H(+)</text>
        <dbReference type="Rhea" id="RHEA:46608"/>
        <dbReference type="Rhea" id="RHEA-COMP:11060"/>
        <dbReference type="Rhea" id="RHEA-COMP:11605"/>
        <dbReference type="ChEBI" id="CHEBI:15378"/>
        <dbReference type="ChEBI" id="CHEBI:30013"/>
        <dbReference type="ChEBI" id="CHEBI:30616"/>
        <dbReference type="ChEBI" id="CHEBI:61977"/>
        <dbReference type="ChEBI" id="CHEBI:456216"/>
        <dbReference type="EC" id="2.7.11.1"/>
    </reaction>
</comment>
<evidence type="ECO:0000313" key="14">
    <source>
        <dbReference type="EMBL" id="OCB89838.1"/>
    </source>
</evidence>
<dbReference type="InterPro" id="IPR001772">
    <property type="entry name" value="KA1_dom"/>
</dbReference>
<feature type="region of interest" description="Disordered" evidence="11">
    <location>
        <begin position="1156"/>
        <end position="1193"/>
    </location>
</feature>
<accession>A0A9Q5NA88</accession>
<dbReference type="CDD" id="cd14077">
    <property type="entry name" value="STKc_Kin1_2"/>
    <property type="match status" value="1"/>
</dbReference>
<evidence type="ECO:0000256" key="3">
    <source>
        <dbReference type="ARBA" id="ARBA00022527"/>
    </source>
</evidence>
<evidence type="ECO:0000256" key="6">
    <source>
        <dbReference type="ARBA" id="ARBA00022777"/>
    </source>
</evidence>
<dbReference type="PROSITE" id="PS50032">
    <property type="entry name" value="KA1"/>
    <property type="match status" value="1"/>
</dbReference>
<feature type="compositionally biased region" description="Low complexity" evidence="11">
    <location>
        <begin position="690"/>
        <end position="709"/>
    </location>
</feature>
<dbReference type="InterPro" id="IPR011009">
    <property type="entry name" value="Kinase-like_dom_sf"/>
</dbReference>
<gene>
    <name evidence="14" type="ORF">A7U60_g2948</name>
</gene>
<dbReference type="SUPFAM" id="SSF103243">
    <property type="entry name" value="KA1-like"/>
    <property type="match status" value="1"/>
</dbReference>
<feature type="compositionally biased region" description="Low complexity" evidence="11">
    <location>
        <begin position="601"/>
        <end position="611"/>
    </location>
</feature>
<keyword evidence="15" id="KW-1185">Reference proteome</keyword>
<dbReference type="PROSITE" id="PS00107">
    <property type="entry name" value="PROTEIN_KINASE_ATP"/>
    <property type="match status" value="1"/>
</dbReference>
<dbReference type="InterPro" id="IPR008271">
    <property type="entry name" value="Ser/Thr_kinase_AS"/>
</dbReference>
<dbReference type="PANTHER" id="PTHR24346:SF82">
    <property type="entry name" value="KP78A-RELATED"/>
    <property type="match status" value="1"/>
</dbReference>
<feature type="region of interest" description="Disordered" evidence="11">
    <location>
        <begin position="822"/>
        <end position="986"/>
    </location>
</feature>
<dbReference type="PANTHER" id="PTHR24346">
    <property type="entry name" value="MAP/MICROTUBULE AFFINITY-REGULATING KINASE"/>
    <property type="match status" value="1"/>
</dbReference>
<evidence type="ECO:0000256" key="11">
    <source>
        <dbReference type="SAM" id="MobiDB-lite"/>
    </source>
</evidence>
<feature type="region of interest" description="Disordered" evidence="11">
    <location>
        <begin position="1"/>
        <end position="64"/>
    </location>
</feature>
<dbReference type="SUPFAM" id="SSF56112">
    <property type="entry name" value="Protein kinase-like (PK-like)"/>
    <property type="match status" value="1"/>
</dbReference>
<feature type="compositionally biased region" description="Polar residues" evidence="11">
    <location>
        <begin position="880"/>
        <end position="890"/>
    </location>
</feature>
<evidence type="ECO:0000256" key="7">
    <source>
        <dbReference type="ARBA" id="ARBA00022840"/>
    </source>
</evidence>
<evidence type="ECO:0000256" key="10">
    <source>
        <dbReference type="PROSITE-ProRule" id="PRU10141"/>
    </source>
</evidence>
<keyword evidence="5 10" id="KW-0547">Nucleotide-binding</keyword>
<dbReference type="PROSITE" id="PS00108">
    <property type="entry name" value="PROTEIN_KINASE_ST"/>
    <property type="match status" value="1"/>
</dbReference>
<proteinExistence type="inferred from homology"/>
<evidence type="ECO:0000256" key="9">
    <source>
        <dbReference type="ARBA" id="ARBA00048679"/>
    </source>
</evidence>
<evidence type="ECO:0000259" key="12">
    <source>
        <dbReference type="PROSITE" id="PS50011"/>
    </source>
</evidence>
<feature type="compositionally biased region" description="Low complexity" evidence="11">
    <location>
        <begin position="771"/>
        <end position="783"/>
    </location>
</feature>
<evidence type="ECO:0000256" key="5">
    <source>
        <dbReference type="ARBA" id="ARBA00022741"/>
    </source>
</evidence>
<reference evidence="14" key="1">
    <citation type="submission" date="2016-06" db="EMBL/GenBank/DDBJ databases">
        <title>Draft Genome sequence of the fungus Inonotus baumii.</title>
        <authorList>
            <person name="Zhu H."/>
            <person name="Lin W."/>
        </authorList>
    </citation>
    <scope>NUCLEOTIDE SEQUENCE</scope>
    <source>
        <strain evidence="14">821</strain>
    </source>
</reference>
<feature type="compositionally biased region" description="Basic and acidic residues" evidence="11">
    <location>
        <begin position="847"/>
        <end position="860"/>
    </location>
</feature>
<dbReference type="FunFam" id="1.10.510.10:FF:000792">
    <property type="entry name" value="Non-specific serine/threonine protein kinase"/>
    <property type="match status" value="1"/>
</dbReference>
<evidence type="ECO:0000259" key="13">
    <source>
        <dbReference type="PROSITE" id="PS50032"/>
    </source>
</evidence>
<evidence type="ECO:0000256" key="8">
    <source>
        <dbReference type="ARBA" id="ARBA00047899"/>
    </source>
</evidence>
<comment type="caution">
    <text evidence="14">The sequence shown here is derived from an EMBL/GenBank/DDBJ whole genome shotgun (WGS) entry which is preliminary data.</text>
</comment>
<dbReference type="GO" id="GO:0035556">
    <property type="term" value="P:intracellular signal transduction"/>
    <property type="evidence" value="ECO:0007669"/>
    <property type="project" value="TreeGrafter"/>
</dbReference>
<dbReference type="GO" id="GO:0004674">
    <property type="term" value="F:protein serine/threonine kinase activity"/>
    <property type="evidence" value="ECO:0007669"/>
    <property type="project" value="UniProtKB-KW"/>
</dbReference>
<dbReference type="PROSITE" id="PS50011">
    <property type="entry name" value="PROTEIN_KINASE_DOM"/>
    <property type="match status" value="1"/>
</dbReference>
<dbReference type="InterPro" id="IPR000719">
    <property type="entry name" value="Prot_kinase_dom"/>
</dbReference>
<comment type="similarity">
    <text evidence="1">Belongs to the protein kinase superfamily. CAMK Ser/Thr protein kinase family. NIM1 subfamily.</text>
</comment>
<feature type="compositionally biased region" description="Polar residues" evidence="11">
    <location>
        <begin position="1177"/>
        <end position="1186"/>
    </location>
</feature>
<feature type="compositionally biased region" description="Low complexity" evidence="11">
    <location>
        <begin position="506"/>
        <end position="519"/>
    </location>
</feature>
<protein>
    <recommendedName>
        <fullName evidence="2">non-specific serine/threonine protein kinase</fullName>
        <ecNumber evidence="2">2.7.11.1</ecNumber>
    </recommendedName>
</protein>
<feature type="region of interest" description="Disordered" evidence="11">
    <location>
        <begin position="492"/>
        <end position="531"/>
    </location>
</feature>
<dbReference type="Pfam" id="PF02149">
    <property type="entry name" value="KA1"/>
    <property type="match status" value="1"/>
</dbReference>
<dbReference type="GO" id="GO:0000226">
    <property type="term" value="P:microtubule cytoskeleton organization"/>
    <property type="evidence" value="ECO:0007669"/>
    <property type="project" value="TreeGrafter"/>
</dbReference>
<feature type="compositionally biased region" description="Polar residues" evidence="11">
    <location>
        <begin position="454"/>
        <end position="466"/>
    </location>
</feature>
<feature type="region of interest" description="Disordered" evidence="11">
    <location>
        <begin position="1063"/>
        <end position="1135"/>
    </location>
</feature>
<organism evidence="14 15">
    <name type="scientific">Sanghuangporus baumii</name>
    <name type="common">Phellinus baumii</name>
    <dbReference type="NCBI Taxonomy" id="108892"/>
    <lineage>
        <taxon>Eukaryota</taxon>
        <taxon>Fungi</taxon>
        <taxon>Dikarya</taxon>
        <taxon>Basidiomycota</taxon>
        <taxon>Agaricomycotina</taxon>
        <taxon>Agaricomycetes</taxon>
        <taxon>Hymenochaetales</taxon>
        <taxon>Hymenochaetaceae</taxon>
        <taxon>Sanghuangporus</taxon>
    </lineage>
</organism>
<feature type="region of interest" description="Disordered" evidence="11">
    <location>
        <begin position="77"/>
        <end position="101"/>
    </location>
</feature>
<dbReference type="GO" id="GO:0005524">
    <property type="term" value="F:ATP binding"/>
    <property type="evidence" value="ECO:0007669"/>
    <property type="project" value="UniProtKB-UniRule"/>
</dbReference>
<feature type="region of interest" description="Disordered" evidence="11">
    <location>
        <begin position="598"/>
        <end position="631"/>
    </location>
</feature>
<evidence type="ECO:0000256" key="2">
    <source>
        <dbReference type="ARBA" id="ARBA00012513"/>
    </source>
</evidence>
<feature type="compositionally biased region" description="Polar residues" evidence="11">
    <location>
        <begin position="1119"/>
        <end position="1128"/>
    </location>
</feature>
<feature type="domain" description="KA1" evidence="13">
    <location>
        <begin position="1232"/>
        <end position="1281"/>
    </location>
</feature>
<dbReference type="InterPro" id="IPR017441">
    <property type="entry name" value="Protein_kinase_ATP_BS"/>
</dbReference>
<dbReference type="Proteomes" id="UP000757232">
    <property type="component" value="Unassembled WGS sequence"/>
</dbReference>
<feature type="compositionally biased region" description="Polar residues" evidence="11">
    <location>
        <begin position="797"/>
        <end position="809"/>
    </location>
</feature>
<sequence>MPVLAERPPSTPSGTLTPTPRQPSLNGAASRPRPLSMPLAPAAQQYLSAGAPIPPPSAGGAGDVTRTAVNENAARAMGTADASMNPPGSASRAQKPRSSNRVLGDYTLGKTIGAGSMGKVKLAYHNITGEKLAIKIIPRALAANANANGAPQTPEQQAKQASKDASKEIRTIREAALSMLLHHPYVCGMRELIVHTNHYYMVSEYVNGGQMLDYIISHGRLRERVARKFSRQIGSALDYCHRNNVVHRDLKIENILISQTGNIKIIDFGLSNLYNPTTHLSTFCGSLYFAAPELLNAKVYTGPEVDVWSFGVVLYVLVCGKVPFDDQSMPALHAKIKRGLVEYPDWLSAECKHLLTRMLVVNPAARAPLWEVSNHPWMIRGYGGPPDPHMLHREPLRADDLDRQVIKGMSGFEFGTEDEIERKLIEILESDAYARAVQHWERKRQGRNGHGGVSNASLASYDSGQSVDMPITPSKQKLRRFSGFDFYRRKLFSPSSSPPDTPMHRSPPTSTSHLSHASLTDLQREPPDPTGGFHPLISIYFLAREKMEREKVYGPGHFASSQMSLLGRDEVAASTATSASPPSAMKHIVGLTLPAKMNGMQQQQQQQAQQAPSESTAAGKANYTMPLPRLPAPASTHYSGLSYDVPQAVPSPTSPSFMPQPRARDVGGGLAVSKRGEVEEDAPSPNQQTPASAPSTPAKASLPRAPAASAHRRSHSLSQRPSTGSMFRHLGGVLAGHAYHDRDREKVPVTAGPEMQTFAQKMEMEKRDEAATVNAATAAQQQRQQDEAGGYEAEQEFGTTGSHPPSTGVTLVRKFGTLLANARGGNDESRRSKRMSMFAGHGYSPRPSRDEAADRQEKPQQYDQPSSAEATEKEKEATSNVVRHSASQPVGSVHRRAQTILDPAGRAARHERRSSTGAALFATGTIGRHRRPSTSMGAPGTPARDRIFERTEEEEEDGVGEGGEAGRGEKSGREMKSDDETDRGADKEFKPVFLKGLFSVSTTSSKPPSAIKADIRRVLDRMQVQYRETKVGFECIHAPSIDLTSVQSGQFFSTSRRSHQFGLSAHAGSGTDGGGGGVRRSLTKKASKLSFGLKGKERERDRAASPSPAHDQRAERDNATVNSATTDMSKSNSSSLYNISNAHTIKAEVGATTNGTILAGDASPPLPLSEKDRENTTVETSPSKTKNLPPIPRDYAQLPQQQQRAVSPTAPTSFPSGSFPTGEVDQDVFDAMGASRLSVKFEINIVKVPWLPLHGIQFRRVGGDGWQYQMLARRVLTELKL</sequence>
<feature type="compositionally biased region" description="Basic and acidic residues" evidence="11">
    <location>
        <begin position="964"/>
        <end position="986"/>
    </location>
</feature>
<dbReference type="InterPro" id="IPR028375">
    <property type="entry name" value="KA1/Ssp2_C"/>
</dbReference>
<evidence type="ECO:0000313" key="15">
    <source>
        <dbReference type="Proteomes" id="UP000757232"/>
    </source>
</evidence>
<dbReference type="Pfam" id="PF00069">
    <property type="entry name" value="Pkinase"/>
    <property type="match status" value="1"/>
</dbReference>
<keyword evidence="4" id="KW-0808">Transferase</keyword>
<dbReference type="SMART" id="SM00220">
    <property type="entry name" value="S_TKc"/>
    <property type="match status" value="1"/>
</dbReference>
<feature type="region of interest" description="Disordered" evidence="11">
    <location>
        <begin position="443"/>
        <end position="474"/>
    </location>
</feature>
<dbReference type="GO" id="GO:0005737">
    <property type="term" value="C:cytoplasm"/>
    <property type="evidence" value="ECO:0007669"/>
    <property type="project" value="TreeGrafter"/>
</dbReference>
<dbReference type="EMBL" id="LNZH02000147">
    <property type="protein sequence ID" value="OCB89838.1"/>
    <property type="molecule type" value="Genomic_DNA"/>
</dbReference>
<feature type="region of interest" description="Disordered" evidence="11">
    <location>
        <begin position="147"/>
        <end position="167"/>
    </location>
</feature>
<feature type="binding site" evidence="10">
    <location>
        <position position="135"/>
    </location>
    <ligand>
        <name>ATP</name>
        <dbReference type="ChEBI" id="CHEBI:30616"/>
    </ligand>
</feature>
<feature type="domain" description="Protein kinase" evidence="12">
    <location>
        <begin position="106"/>
        <end position="378"/>
    </location>
</feature>
<dbReference type="Gene3D" id="1.10.510.10">
    <property type="entry name" value="Transferase(Phosphotransferase) domain 1"/>
    <property type="match status" value="1"/>
</dbReference>
<dbReference type="EC" id="2.7.11.1" evidence="2"/>
<dbReference type="OrthoDB" id="193931at2759"/>
<dbReference type="Gene3D" id="3.30.310.80">
    <property type="entry name" value="Kinase associated domain 1, KA1"/>
    <property type="match status" value="2"/>
</dbReference>
<evidence type="ECO:0000256" key="4">
    <source>
        <dbReference type="ARBA" id="ARBA00022679"/>
    </source>
</evidence>
<feature type="region of interest" description="Disordered" evidence="11">
    <location>
        <begin position="763"/>
        <end position="809"/>
    </location>
</feature>
<feature type="region of interest" description="Disordered" evidence="11">
    <location>
        <begin position="643"/>
        <end position="727"/>
    </location>
</feature>
<keyword evidence="3" id="KW-0723">Serine/threonine-protein kinase</keyword>
<feature type="compositionally biased region" description="Basic and acidic residues" evidence="11">
    <location>
        <begin position="1094"/>
        <end position="1103"/>
    </location>
</feature>